<evidence type="ECO:0000256" key="6">
    <source>
        <dbReference type="ARBA" id="ARBA00047561"/>
    </source>
</evidence>
<dbReference type="Proteomes" id="UP000324646">
    <property type="component" value="Chromosome"/>
</dbReference>
<keyword evidence="5" id="KW-0627">Porphyrin biosynthesis</keyword>
<evidence type="ECO:0000256" key="3">
    <source>
        <dbReference type="ARBA" id="ARBA00023002"/>
    </source>
</evidence>
<comment type="pathway">
    <text evidence="1">Porphyrin-containing compound metabolism; siroheme biosynthesis; sirohydrochlorin from precorrin-2: step 1/1.</text>
</comment>
<dbReference type="Gene3D" id="3.40.50.720">
    <property type="entry name" value="NAD(P)-binding Rossmann-like Domain"/>
    <property type="match status" value="1"/>
</dbReference>
<evidence type="ECO:0000256" key="1">
    <source>
        <dbReference type="ARBA" id="ARBA00005010"/>
    </source>
</evidence>
<keyword evidence="8" id="KW-1185">Reference proteome</keyword>
<dbReference type="GO" id="GO:0019354">
    <property type="term" value="P:siroheme biosynthetic process"/>
    <property type="evidence" value="ECO:0007669"/>
    <property type="project" value="UniProtKB-UniPathway"/>
</dbReference>
<sequence length="110" mass="12838">MAKYYPIMLDISNKRCVVIGGGNVAERKVNSLLEHGAKVTVISPKITEKLREFQLKNKIKWIKREYRLGDIKGYYLVYVATDNRKVNESCLEEAKRRRHINKCCRSTSYV</sequence>
<dbReference type="InterPro" id="IPR006367">
    <property type="entry name" value="Sirohaem_synthase_N"/>
</dbReference>
<dbReference type="UniPathway" id="UPA00262">
    <property type="reaction ID" value="UER00222"/>
</dbReference>
<dbReference type="EMBL" id="CP042243">
    <property type="protein sequence ID" value="QEK11820.1"/>
    <property type="molecule type" value="Genomic_DNA"/>
</dbReference>
<comment type="catalytic activity">
    <reaction evidence="6">
        <text>precorrin-2 + NAD(+) = sirohydrochlorin + NADH + 2 H(+)</text>
        <dbReference type="Rhea" id="RHEA:15613"/>
        <dbReference type="ChEBI" id="CHEBI:15378"/>
        <dbReference type="ChEBI" id="CHEBI:57540"/>
        <dbReference type="ChEBI" id="CHEBI:57945"/>
        <dbReference type="ChEBI" id="CHEBI:58351"/>
        <dbReference type="ChEBI" id="CHEBI:58827"/>
        <dbReference type="EC" id="1.3.1.76"/>
    </reaction>
</comment>
<dbReference type="NCBIfam" id="TIGR01470">
    <property type="entry name" value="cysG_Nterm"/>
    <property type="match status" value="1"/>
</dbReference>
<dbReference type="PANTHER" id="PTHR35330">
    <property type="entry name" value="SIROHEME BIOSYNTHESIS PROTEIN MET8"/>
    <property type="match status" value="1"/>
</dbReference>
<dbReference type="KEGG" id="crs:FQB35_05245"/>
<gene>
    <name evidence="7" type="ORF">FQB35_05245</name>
</gene>
<dbReference type="PANTHER" id="PTHR35330:SF1">
    <property type="entry name" value="SIROHEME BIOSYNTHESIS PROTEIN MET8"/>
    <property type="match status" value="1"/>
</dbReference>
<organism evidence="7 8">
    <name type="scientific">Crassaminicella thermophila</name>
    <dbReference type="NCBI Taxonomy" id="2599308"/>
    <lineage>
        <taxon>Bacteria</taxon>
        <taxon>Bacillati</taxon>
        <taxon>Bacillota</taxon>
        <taxon>Clostridia</taxon>
        <taxon>Eubacteriales</taxon>
        <taxon>Clostridiaceae</taxon>
        <taxon>Crassaminicella</taxon>
    </lineage>
</organism>
<dbReference type="OrthoDB" id="9773765at2"/>
<dbReference type="RefSeq" id="WP_148808975.1">
    <property type="nucleotide sequence ID" value="NZ_CP042243.1"/>
</dbReference>
<evidence type="ECO:0000256" key="2">
    <source>
        <dbReference type="ARBA" id="ARBA00012400"/>
    </source>
</evidence>
<reference evidence="7 8" key="1">
    <citation type="submission" date="2019-07" db="EMBL/GenBank/DDBJ databases">
        <title>Complete genome of Crassaminicella thermophila SY095.</title>
        <authorList>
            <person name="Li X."/>
        </authorList>
    </citation>
    <scope>NUCLEOTIDE SEQUENCE [LARGE SCALE GENOMIC DNA]</scope>
    <source>
        <strain evidence="7 8">SY095</strain>
    </source>
</reference>
<evidence type="ECO:0000256" key="5">
    <source>
        <dbReference type="ARBA" id="ARBA00023244"/>
    </source>
</evidence>
<evidence type="ECO:0000256" key="4">
    <source>
        <dbReference type="ARBA" id="ARBA00023027"/>
    </source>
</evidence>
<keyword evidence="3" id="KW-0560">Oxidoreductase</keyword>
<protein>
    <recommendedName>
        <fullName evidence="2">precorrin-2 dehydrogenase</fullName>
        <ecNumber evidence="2">1.3.1.76</ecNumber>
    </recommendedName>
</protein>
<proteinExistence type="predicted"/>
<dbReference type="SUPFAM" id="SSF51735">
    <property type="entry name" value="NAD(P)-binding Rossmann-fold domains"/>
    <property type="match status" value="1"/>
</dbReference>
<dbReference type="GO" id="GO:0043115">
    <property type="term" value="F:precorrin-2 dehydrogenase activity"/>
    <property type="evidence" value="ECO:0007669"/>
    <property type="project" value="UniProtKB-EC"/>
</dbReference>
<dbReference type="InterPro" id="IPR028161">
    <property type="entry name" value="Met8-like"/>
</dbReference>
<evidence type="ECO:0000313" key="7">
    <source>
        <dbReference type="EMBL" id="QEK11820.1"/>
    </source>
</evidence>
<evidence type="ECO:0000313" key="8">
    <source>
        <dbReference type="Proteomes" id="UP000324646"/>
    </source>
</evidence>
<dbReference type="AlphaFoldDB" id="A0A5C0SCK0"/>
<dbReference type="Pfam" id="PF13241">
    <property type="entry name" value="NAD_binding_7"/>
    <property type="match status" value="1"/>
</dbReference>
<name>A0A5C0SCK0_CRATE</name>
<dbReference type="EC" id="1.3.1.76" evidence="2"/>
<dbReference type="InterPro" id="IPR036291">
    <property type="entry name" value="NAD(P)-bd_dom_sf"/>
</dbReference>
<accession>A0A5C0SCK0</accession>
<dbReference type="GO" id="GO:0004325">
    <property type="term" value="F:ferrochelatase activity"/>
    <property type="evidence" value="ECO:0007669"/>
    <property type="project" value="InterPro"/>
</dbReference>
<keyword evidence="4" id="KW-0520">NAD</keyword>